<reference evidence="11" key="1">
    <citation type="submission" date="2022-08" db="EMBL/GenBank/DDBJ databases">
        <title>Genomic Encyclopedia of Type Strains, Phase V (KMG-V): Genome sequencing to study the core and pangenomes of soil and plant-associated prokaryotes.</title>
        <authorList>
            <person name="Whitman W."/>
        </authorList>
    </citation>
    <scope>NUCLEOTIDE SEQUENCE</scope>
    <source>
        <strain evidence="11">0</strain>
    </source>
</reference>
<protein>
    <submittedName>
        <fullName evidence="11">POT family proton-dependent oligopeptide transporter</fullName>
    </submittedName>
</protein>
<dbReference type="GO" id="GO:0015833">
    <property type="term" value="P:peptide transport"/>
    <property type="evidence" value="ECO:0007669"/>
    <property type="project" value="UniProtKB-KW"/>
</dbReference>
<feature type="transmembrane region" description="Helical" evidence="9">
    <location>
        <begin position="543"/>
        <end position="563"/>
    </location>
</feature>
<dbReference type="InterPro" id="IPR000109">
    <property type="entry name" value="POT_fam"/>
</dbReference>
<dbReference type="CDD" id="cd17346">
    <property type="entry name" value="MFS_DtpA_like"/>
    <property type="match status" value="1"/>
</dbReference>
<proteinExistence type="predicted"/>
<dbReference type="EMBL" id="JANUAU010000001">
    <property type="protein sequence ID" value="MCS3676417.1"/>
    <property type="molecule type" value="Genomic_DNA"/>
</dbReference>
<feature type="transmembrane region" description="Helical" evidence="9">
    <location>
        <begin position="184"/>
        <end position="204"/>
    </location>
</feature>
<evidence type="ECO:0000256" key="8">
    <source>
        <dbReference type="SAM" id="MobiDB-lite"/>
    </source>
</evidence>
<name>A0A9X2PTB0_9BACT</name>
<evidence type="ECO:0000313" key="11">
    <source>
        <dbReference type="EMBL" id="MCS3676417.1"/>
    </source>
</evidence>
<feature type="transmembrane region" description="Helical" evidence="9">
    <location>
        <begin position="118"/>
        <end position="138"/>
    </location>
</feature>
<dbReference type="Proteomes" id="UP001155027">
    <property type="component" value="Unassembled WGS sequence"/>
</dbReference>
<feature type="transmembrane region" description="Helical" evidence="9">
    <location>
        <begin position="369"/>
        <end position="386"/>
    </location>
</feature>
<feature type="transmembrane region" description="Helical" evidence="9">
    <location>
        <begin position="284"/>
        <end position="304"/>
    </location>
</feature>
<gene>
    <name evidence="11" type="ORF">GGP71_000313</name>
</gene>
<keyword evidence="5" id="KW-0653">Protein transport</keyword>
<keyword evidence="6 9" id="KW-1133">Transmembrane helix</keyword>
<dbReference type="SUPFAM" id="SSF103473">
    <property type="entry name" value="MFS general substrate transporter"/>
    <property type="match status" value="2"/>
</dbReference>
<evidence type="ECO:0000256" key="6">
    <source>
        <dbReference type="ARBA" id="ARBA00022989"/>
    </source>
</evidence>
<feature type="transmembrane region" description="Helical" evidence="9">
    <location>
        <begin position="608"/>
        <end position="627"/>
    </location>
</feature>
<feature type="transmembrane region" description="Helical" evidence="9">
    <location>
        <begin position="484"/>
        <end position="500"/>
    </location>
</feature>
<evidence type="ECO:0000256" key="9">
    <source>
        <dbReference type="SAM" id="Phobius"/>
    </source>
</evidence>
<keyword evidence="2" id="KW-0813">Transport</keyword>
<comment type="caution">
    <text evidence="11">The sequence shown here is derived from an EMBL/GenBank/DDBJ whole genome shotgun (WGS) entry which is preliminary data.</text>
</comment>
<feature type="transmembrane region" description="Helical" evidence="9">
    <location>
        <begin position="255"/>
        <end position="278"/>
    </location>
</feature>
<dbReference type="NCBIfam" id="TIGR00924">
    <property type="entry name" value="yjdL_sub1_fam"/>
    <property type="match status" value="1"/>
</dbReference>
<evidence type="ECO:0000256" key="2">
    <source>
        <dbReference type="ARBA" id="ARBA00022448"/>
    </source>
</evidence>
<feature type="transmembrane region" description="Helical" evidence="9">
    <location>
        <begin position="575"/>
        <end position="596"/>
    </location>
</feature>
<evidence type="ECO:0000256" key="3">
    <source>
        <dbReference type="ARBA" id="ARBA00022475"/>
    </source>
</evidence>
<keyword evidence="7 9" id="KW-0472">Membrane</keyword>
<feature type="compositionally biased region" description="Polar residues" evidence="8">
    <location>
        <begin position="1"/>
        <end position="14"/>
    </location>
</feature>
<dbReference type="GO" id="GO:1904680">
    <property type="term" value="F:peptide transmembrane transporter activity"/>
    <property type="evidence" value="ECO:0007669"/>
    <property type="project" value="InterPro"/>
</dbReference>
<dbReference type="PANTHER" id="PTHR23517:SF15">
    <property type="entry name" value="PROTON-DEPENDENT OLIGOPEPTIDE FAMILY TRANSPORT PROTEIN"/>
    <property type="match status" value="1"/>
</dbReference>
<feature type="transmembrane region" description="Helical" evidence="9">
    <location>
        <begin position="335"/>
        <end position="357"/>
    </location>
</feature>
<keyword evidence="5" id="KW-0571">Peptide transport</keyword>
<evidence type="ECO:0000256" key="4">
    <source>
        <dbReference type="ARBA" id="ARBA00022692"/>
    </source>
</evidence>
<dbReference type="InterPro" id="IPR005279">
    <property type="entry name" value="Dipep/tripep_permease"/>
</dbReference>
<organism evidence="11 12">
    <name type="scientific">Salinibacter ruber</name>
    <dbReference type="NCBI Taxonomy" id="146919"/>
    <lineage>
        <taxon>Bacteria</taxon>
        <taxon>Pseudomonadati</taxon>
        <taxon>Rhodothermota</taxon>
        <taxon>Rhodothermia</taxon>
        <taxon>Rhodothermales</taxon>
        <taxon>Salinibacteraceae</taxon>
        <taxon>Salinibacter</taxon>
    </lineage>
</organism>
<dbReference type="AlphaFoldDB" id="A0A9X2PTB0"/>
<feature type="transmembrane region" description="Helical" evidence="9">
    <location>
        <begin position="210"/>
        <end position="227"/>
    </location>
</feature>
<dbReference type="GO" id="GO:0005886">
    <property type="term" value="C:plasma membrane"/>
    <property type="evidence" value="ECO:0007669"/>
    <property type="project" value="UniProtKB-SubCell"/>
</dbReference>
<keyword evidence="3" id="KW-1003">Cell membrane</keyword>
<feature type="transmembrane region" description="Helical" evidence="9">
    <location>
        <begin position="442"/>
        <end position="464"/>
    </location>
</feature>
<evidence type="ECO:0000256" key="7">
    <source>
        <dbReference type="ARBA" id="ARBA00023136"/>
    </source>
</evidence>
<feature type="transmembrane region" description="Helical" evidence="9">
    <location>
        <begin position="87"/>
        <end position="106"/>
    </location>
</feature>
<dbReference type="PANTHER" id="PTHR23517">
    <property type="entry name" value="RESISTANCE PROTEIN MDTM, PUTATIVE-RELATED-RELATED"/>
    <property type="match status" value="1"/>
</dbReference>
<comment type="subcellular location">
    <subcellularLocation>
        <location evidence="1">Cell membrane</location>
        <topology evidence="1">Multi-pass membrane protein</topology>
    </subcellularLocation>
</comment>
<feature type="transmembrane region" description="Helical" evidence="9">
    <location>
        <begin position="406"/>
        <end position="430"/>
    </location>
</feature>
<keyword evidence="4 9" id="KW-0812">Transmembrane</keyword>
<evidence type="ECO:0000256" key="5">
    <source>
        <dbReference type="ARBA" id="ARBA00022856"/>
    </source>
</evidence>
<dbReference type="InterPro" id="IPR050171">
    <property type="entry name" value="MFS_Transporters"/>
</dbReference>
<dbReference type="InterPro" id="IPR020846">
    <property type="entry name" value="MFS_dom"/>
</dbReference>
<feature type="transmembrane region" description="Helical" evidence="9">
    <location>
        <begin position="56"/>
        <end position="75"/>
    </location>
</feature>
<evidence type="ECO:0000256" key="1">
    <source>
        <dbReference type="ARBA" id="ARBA00004651"/>
    </source>
</evidence>
<feature type="transmembrane region" description="Helical" evidence="9">
    <location>
        <begin position="144"/>
        <end position="163"/>
    </location>
</feature>
<sequence length="638" mass="67621">MAASGPSSDESMQNGGARAPSGGEATAVAGRRDFFGHPRGLATLFFTELWERFSYYGLRALLVLFMTAPAGAAATNPGLGFGTEKATAVYGLYTAFVYLLALPGGWVADNIWGQRRSVFVGGCIIAAGHFSLAMPAFGLPDVSFFYLGLFLIVVGTGLLKPNISTMVGDLYPEGGARRDAGFSVFYMGINFGAILGPTLCGWLAENYSWHWGFSLAGFGMLVGLISYKLGAPNLGEAGLLDADDEEAVQQKSRTFYLLTALVTALIVAFGFLATSGVISITLTQVAEAVGIGIILVTLLFFAYLTLEWAGVGAMTAFFVVASLVTNQFVDGAALASQIGVGATVVFFVLVSIARLAAPQYDVSLKRRRYLVIYWLFLLSALFWSGFEQAGSSLNLFARDLTARDFGPFALSQTSALMGALVLIGLPAAYIGYRMFRRENLWWVGRAGVSLLGALVVGFLGYLAYQIAGGWTMPASMLQNINPTFIVLLAPVFGSFWTWLANRNANPSIPVKFGLGLLGLAAGFFVIAWGASQATAENPVGAHWLVVTYFLHTCGELALSPVGLSSMTKLAPENRVGQMMGVWFVSTALGNLFAGLIAGQLETLDPSGLFTTVALIIGGGGLVAMLAAPPVKRLMGDIE</sequence>
<dbReference type="Gene3D" id="1.20.1250.20">
    <property type="entry name" value="MFS general substrate transporter like domains"/>
    <property type="match status" value="3"/>
</dbReference>
<dbReference type="InterPro" id="IPR036259">
    <property type="entry name" value="MFS_trans_sf"/>
</dbReference>
<dbReference type="Pfam" id="PF00854">
    <property type="entry name" value="PTR2"/>
    <property type="match status" value="2"/>
</dbReference>
<feature type="region of interest" description="Disordered" evidence="8">
    <location>
        <begin position="1"/>
        <end position="24"/>
    </location>
</feature>
<feature type="domain" description="Major facilitator superfamily (MFS) profile" evidence="10">
    <location>
        <begin position="43"/>
        <end position="631"/>
    </location>
</feature>
<evidence type="ECO:0000259" key="10">
    <source>
        <dbReference type="PROSITE" id="PS50850"/>
    </source>
</evidence>
<dbReference type="PROSITE" id="PS50850">
    <property type="entry name" value="MFS"/>
    <property type="match status" value="1"/>
</dbReference>
<dbReference type="RefSeq" id="WP_259046835.1">
    <property type="nucleotide sequence ID" value="NZ_JANTZW010000001.1"/>
</dbReference>
<accession>A0A9X2PTB0</accession>
<evidence type="ECO:0000313" key="12">
    <source>
        <dbReference type="Proteomes" id="UP001155027"/>
    </source>
</evidence>
<feature type="transmembrane region" description="Helical" evidence="9">
    <location>
        <begin position="512"/>
        <end position="531"/>
    </location>
</feature>